<dbReference type="AlphaFoldDB" id="A0A852VTR3"/>
<sequence length="179" mass="18479">MSELVPFGHEQTWLAVRDQAQHSVVEALGLTDGRVTEVDEAVREALGSATAVLPPIPGAGGRWTLVVGQDMASPSTARITTLSAMLGTGVQLFGTAEHGARHCLLVERGAVQREVDVVEGGLPGVAAEWSLDPTTLAGPAPGSALLVGALRAEPPTPDTEPGLAQLPPRGGFWGKILGR</sequence>
<gene>
    <name evidence="1" type="ORF">BJY20_002781</name>
</gene>
<dbReference type="RefSeq" id="WP_185992087.1">
    <property type="nucleotide sequence ID" value="NZ_JACCAE010000001.1"/>
</dbReference>
<evidence type="ECO:0000313" key="1">
    <source>
        <dbReference type="EMBL" id="NYF99389.1"/>
    </source>
</evidence>
<organism evidence="1 2">
    <name type="scientific">Janibacter cremeus</name>
    <dbReference type="NCBI Taxonomy" id="1285192"/>
    <lineage>
        <taxon>Bacteria</taxon>
        <taxon>Bacillati</taxon>
        <taxon>Actinomycetota</taxon>
        <taxon>Actinomycetes</taxon>
        <taxon>Micrococcales</taxon>
        <taxon>Intrasporangiaceae</taxon>
        <taxon>Janibacter</taxon>
    </lineage>
</organism>
<dbReference type="Proteomes" id="UP000554054">
    <property type="component" value="Unassembled WGS sequence"/>
</dbReference>
<keyword evidence="2" id="KW-1185">Reference proteome</keyword>
<accession>A0A852VTR3</accession>
<protein>
    <submittedName>
        <fullName evidence="1">Uncharacterized protein</fullName>
    </submittedName>
</protein>
<dbReference type="EMBL" id="JACCAE010000001">
    <property type="protein sequence ID" value="NYF99389.1"/>
    <property type="molecule type" value="Genomic_DNA"/>
</dbReference>
<name>A0A852VTR3_9MICO</name>
<comment type="caution">
    <text evidence="1">The sequence shown here is derived from an EMBL/GenBank/DDBJ whole genome shotgun (WGS) entry which is preliminary data.</text>
</comment>
<evidence type="ECO:0000313" key="2">
    <source>
        <dbReference type="Proteomes" id="UP000554054"/>
    </source>
</evidence>
<reference evidence="1 2" key="1">
    <citation type="submission" date="2020-07" db="EMBL/GenBank/DDBJ databases">
        <title>Sequencing the genomes of 1000 actinobacteria strains.</title>
        <authorList>
            <person name="Klenk H.-P."/>
        </authorList>
    </citation>
    <scope>NUCLEOTIDE SEQUENCE [LARGE SCALE GENOMIC DNA]</scope>
    <source>
        <strain evidence="1 2">DSM 26154</strain>
    </source>
</reference>
<proteinExistence type="predicted"/>